<dbReference type="Proteomes" id="UP001482620">
    <property type="component" value="Unassembled WGS sequence"/>
</dbReference>
<sequence>MLKRRVNHDSPTTSRDLRYSGWISLTPEALPPWHFLTTSVNHLNELLPGPTFYLCHSLGCGTLGFTIPVRRFRNPTSQPQPIGFFPQVSVHRCSGVLYLHYRYWGVFAIPSVR</sequence>
<dbReference type="EMBL" id="JAHRIQ010072226">
    <property type="protein sequence ID" value="MEQ2245050.1"/>
    <property type="molecule type" value="Genomic_DNA"/>
</dbReference>
<organism evidence="1 2">
    <name type="scientific">Ilyodon furcidens</name>
    <name type="common">goldbreast splitfin</name>
    <dbReference type="NCBI Taxonomy" id="33524"/>
    <lineage>
        <taxon>Eukaryota</taxon>
        <taxon>Metazoa</taxon>
        <taxon>Chordata</taxon>
        <taxon>Craniata</taxon>
        <taxon>Vertebrata</taxon>
        <taxon>Euteleostomi</taxon>
        <taxon>Actinopterygii</taxon>
        <taxon>Neopterygii</taxon>
        <taxon>Teleostei</taxon>
        <taxon>Neoteleostei</taxon>
        <taxon>Acanthomorphata</taxon>
        <taxon>Ovalentaria</taxon>
        <taxon>Atherinomorphae</taxon>
        <taxon>Cyprinodontiformes</taxon>
        <taxon>Goodeidae</taxon>
        <taxon>Ilyodon</taxon>
    </lineage>
</organism>
<comment type="caution">
    <text evidence="1">The sequence shown here is derived from an EMBL/GenBank/DDBJ whole genome shotgun (WGS) entry which is preliminary data.</text>
</comment>
<reference evidence="1 2" key="1">
    <citation type="submission" date="2021-06" db="EMBL/GenBank/DDBJ databases">
        <authorList>
            <person name="Palmer J.M."/>
        </authorList>
    </citation>
    <scope>NUCLEOTIDE SEQUENCE [LARGE SCALE GENOMIC DNA]</scope>
    <source>
        <strain evidence="2">if_2019</strain>
        <tissue evidence="1">Muscle</tissue>
    </source>
</reference>
<gene>
    <name evidence="1" type="ORF">ILYODFUR_023588</name>
</gene>
<protein>
    <submittedName>
        <fullName evidence="1">Uncharacterized protein</fullName>
    </submittedName>
</protein>
<proteinExistence type="predicted"/>
<evidence type="ECO:0000313" key="1">
    <source>
        <dbReference type="EMBL" id="MEQ2245050.1"/>
    </source>
</evidence>
<evidence type="ECO:0000313" key="2">
    <source>
        <dbReference type="Proteomes" id="UP001482620"/>
    </source>
</evidence>
<accession>A0ABV0UIU2</accession>
<keyword evidence="2" id="KW-1185">Reference proteome</keyword>
<name>A0ABV0UIU2_9TELE</name>